<organism evidence="1 2">
    <name type="scientific">Trichonephila clavipes</name>
    <name type="common">Golden silk orbweaver</name>
    <name type="synonym">Nephila clavipes</name>
    <dbReference type="NCBI Taxonomy" id="2585209"/>
    <lineage>
        <taxon>Eukaryota</taxon>
        <taxon>Metazoa</taxon>
        <taxon>Ecdysozoa</taxon>
        <taxon>Arthropoda</taxon>
        <taxon>Chelicerata</taxon>
        <taxon>Arachnida</taxon>
        <taxon>Araneae</taxon>
        <taxon>Araneomorphae</taxon>
        <taxon>Entelegynae</taxon>
        <taxon>Araneoidea</taxon>
        <taxon>Nephilidae</taxon>
        <taxon>Trichonephila</taxon>
    </lineage>
</organism>
<sequence>MPSNLAAVNFLLHENSSTLAGIEPATLGTEGQRQTNHATQPTHYRITVTNILISKNKNEAFTCILKIFHLNRRMQSQHTERLYSCISYVNGNRGIKEHRVLQNSLTITEVSEIFKSHYKAARELLATGLVILNHGQVTRTTSELAPTLLTSTPHQQEDVSASTYLTCIGLFCTAGLQRQ</sequence>
<dbReference type="EMBL" id="BMAU01021198">
    <property type="protein sequence ID" value="GFX97436.1"/>
    <property type="molecule type" value="Genomic_DNA"/>
</dbReference>
<reference evidence="1" key="1">
    <citation type="submission" date="2020-08" db="EMBL/GenBank/DDBJ databases">
        <title>Multicomponent nature underlies the extraordinary mechanical properties of spider dragline silk.</title>
        <authorList>
            <person name="Kono N."/>
            <person name="Nakamura H."/>
            <person name="Mori M."/>
            <person name="Yoshida Y."/>
            <person name="Ohtoshi R."/>
            <person name="Malay A.D."/>
            <person name="Moran D.A.P."/>
            <person name="Tomita M."/>
            <person name="Numata K."/>
            <person name="Arakawa K."/>
        </authorList>
    </citation>
    <scope>NUCLEOTIDE SEQUENCE</scope>
</reference>
<keyword evidence="2" id="KW-1185">Reference proteome</keyword>
<protein>
    <submittedName>
        <fullName evidence="1">Uncharacterized protein</fullName>
    </submittedName>
</protein>
<dbReference type="Proteomes" id="UP000887159">
    <property type="component" value="Unassembled WGS sequence"/>
</dbReference>
<evidence type="ECO:0000313" key="2">
    <source>
        <dbReference type="Proteomes" id="UP000887159"/>
    </source>
</evidence>
<dbReference type="AlphaFoldDB" id="A0A8X6RL79"/>
<name>A0A8X6RL79_TRICX</name>
<comment type="caution">
    <text evidence="1">The sequence shown here is derived from an EMBL/GenBank/DDBJ whole genome shotgun (WGS) entry which is preliminary data.</text>
</comment>
<gene>
    <name evidence="1" type="ORF">TNCV_2839961</name>
</gene>
<accession>A0A8X6RL79</accession>
<proteinExistence type="predicted"/>
<evidence type="ECO:0000313" key="1">
    <source>
        <dbReference type="EMBL" id="GFX97436.1"/>
    </source>
</evidence>